<name>A0A563W5C9_9CYAN</name>
<reference evidence="1 2" key="1">
    <citation type="submission" date="2019-01" db="EMBL/GenBank/DDBJ databases">
        <authorList>
            <person name="Brito A."/>
        </authorList>
    </citation>
    <scope>NUCLEOTIDE SEQUENCE [LARGE SCALE GENOMIC DNA]</scope>
    <source>
        <strain evidence="1">1</strain>
    </source>
</reference>
<accession>A0A563W5C9</accession>
<proteinExistence type="predicted"/>
<gene>
    <name evidence="1" type="ORF">H1P_950004</name>
</gene>
<evidence type="ECO:0000313" key="1">
    <source>
        <dbReference type="EMBL" id="VEP18888.1"/>
    </source>
</evidence>
<dbReference type="EMBL" id="CAACVJ010000704">
    <property type="protein sequence ID" value="VEP18888.1"/>
    <property type="molecule type" value="Genomic_DNA"/>
</dbReference>
<organism evidence="1 2">
    <name type="scientific">Hyella patelloides LEGE 07179</name>
    <dbReference type="NCBI Taxonomy" id="945734"/>
    <lineage>
        <taxon>Bacteria</taxon>
        <taxon>Bacillati</taxon>
        <taxon>Cyanobacteriota</taxon>
        <taxon>Cyanophyceae</taxon>
        <taxon>Pleurocapsales</taxon>
        <taxon>Hyellaceae</taxon>
        <taxon>Hyella</taxon>
    </lineage>
</organism>
<evidence type="ECO:0000313" key="2">
    <source>
        <dbReference type="Proteomes" id="UP000320055"/>
    </source>
</evidence>
<dbReference type="Proteomes" id="UP000320055">
    <property type="component" value="Unassembled WGS sequence"/>
</dbReference>
<keyword evidence="2" id="KW-1185">Reference proteome</keyword>
<sequence length="164" mass="18747">MISNKDDNDKDQNLAIQREILSGRQFSIAEAIGREGGSFLKGESPVPKLAQAIAELQMFIKQNLSDSSGALQAVLYVWVQTDSRVSQHPNSPLIALKEILSALIDNQNLLYEFVRQVDQKWGEMYDERPYFQQPEQLPHPQDEYTHESVRLKLIELLDIVKSHN</sequence>
<dbReference type="AlphaFoldDB" id="A0A563W5C9"/>
<dbReference type="RefSeq" id="WP_186375973.1">
    <property type="nucleotide sequence ID" value="NZ_LR213852.1"/>
</dbReference>
<protein>
    <submittedName>
        <fullName evidence="1">Uncharacterized protein</fullName>
    </submittedName>
</protein>